<feature type="transmembrane region" description="Helical" evidence="5">
    <location>
        <begin position="98"/>
        <end position="114"/>
    </location>
</feature>
<dbReference type="Proteomes" id="UP000179807">
    <property type="component" value="Unassembled WGS sequence"/>
</dbReference>
<evidence type="ECO:0000256" key="5">
    <source>
        <dbReference type="SAM" id="Phobius"/>
    </source>
</evidence>
<name>A0A1J4JB54_9EUKA</name>
<accession>A0A1J4JB54</accession>
<evidence type="ECO:0000313" key="7">
    <source>
        <dbReference type="Proteomes" id="UP000179807"/>
    </source>
</evidence>
<dbReference type="PANTHER" id="PTHR12665">
    <property type="entry name" value="ORMDL PROTEINS"/>
    <property type="match status" value="1"/>
</dbReference>
<evidence type="ECO:0000256" key="2">
    <source>
        <dbReference type="ARBA" id="ARBA00022692"/>
    </source>
</evidence>
<dbReference type="EMBL" id="MLAK01001180">
    <property type="protein sequence ID" value="OHS96392.1"/>
    <property type="molecule type" value="Genomic_DNA"/>
</dbReference>
<sequence>MHRSSSVPSLNVNVEFIDNPVCWVFIVMLFLIQRVVLAGIGLSARTAWTIVNYTHGIISYVTFHFPTGDPFLGDNCRDHLTFWEQIDDQMQFTQARKFLTILPIVFFLIAVDAAEWEPKWFWSNFVICFIIVVAKLPFLHQVRIFGIGS</sequence>
<dbReference type="RefSeq" id="XP_068349529.1">
    <property type="nucleotide sequence ID" value="XM_068511434.1"/>
</dbReference>
<evidence type="ECO:0000256" key="1">
    <source>
        <dbReference type="ARBA" id="ARBA00004141"/>
    </source>
</evidence>
<gene>
    <name evidence="6" type="ORF">TRFO_37460</name>
</gene>
<feature type="transmembrane region" description="Helical" evidence="5">
    <location>
        <begin position="20"/>
        <end position="42"/>
    </location>
</feature>
<keyword evidence="7" id="KW-1185">Reference proteome</keyword>
<evidence type="ECO:0000313" key="6">
    <source>
        <dbReference type="EMBL" id="OHS96392.1"/>
    </source>
</evidence>
<dbReference type="OrthoDB" id="1932233at2759"/>
<dbReference type="Pfam" id="PF04061">
    <property type="entry name" value="ORMDL"/>
    <property type="match status" value="1"/>
</dbReference>
<evidence type="ECO:0000256" key="4">
    <source>
        <dbReference type="ARBA" id="ARBA00023136"/>
    </source>
</evidence>
<dbReference type="AlphaFoldDB" id="A0A1J4JB54"/>
<keyword evidence="3 5" id="KW-1133">Transmembrane helix</keyword>
<dbReference type="VEuPathDB" id="TrichDB:TRFO_37460"/>
<comment type="subcellular location">
    <subcellularLocation>
        <location evidence="1">Membrane</location>
        <topology evidence="1">Multi-pass membrane protein</topology>
    </subcellularLocation>
</comment>
<keyword evidence="4 5" id="KW-0472">Membrane</keyword>
<organism evidence="6 7">
    <name type="scientific">Tritrichomonas foetus</name>
    <dbReference type="NCBI Taxonomy" id="1144522"/>
    <lineage>
        <taxon>Eukaryota</taxon>
        <taxon>Metamonada</taxon>
        <taxon>Parabasalia</taxon>
        <taxon>Tritrichomonadida</taxon>
        <taxon>Tritrichomonadidae</taxon>
        <taxon>Tritrichomonas</taxon>
    </lineage>
</organism>
<protein>
    <submittedName>
        <fullName evidence="6">ORMDL family protein</fullName>
    </submittedName>
</protein>
<evidence type="ECO:0000256" key="3">
    <source>
        <dbReference type="ARBA" id="ARBA00022989"/>
    </source>
</evidence>
<dbReference type="GeneID" id="94846138"/>
<keyword evidence="2 5" id="KW-0812">Transmembrane</keyword>
<feature type="transmembrane region" description="Helical" evidence="5">
    <location>
        <begin position="120"/>
        <end position="139"/>
    </location>
</feature>
<proteinExistence type="predicted"/>
<comment type="caution">
    <text evidence="6">The sequence shown here is derived from an EMBL/GenBank/DDBJ whole genome shotgun (WGS) entry which is preliminary data.</text>
</comment>
<dbReference type="InterPro" id="IPR007203">
    <property type="entry name" value="ORMDL"/>
</dbReference>
<dbReference type="GO" id="GO:0005789">
    <property type="term" value="C:endoplasmic reticulum membrane"/>
    <property type="evidence" value="ECO:0007669"/>
    <property type="project" value="InterPro"/>
</dbReference>
<reference evidence="6" key="1">
    <citation type="submission" date="2016-10" db="EMBL/GenBank/DDBJ databases">
        <authorList>
            <person name="Benchimol M."/>
            <person name="Almeida L.G."/>
            <person name="Vasconcelos A.T."/>
            <person name="Perreira-Neves A."/>
            <person name="Rosa I.A."/>
            <person name="Tasca T."/>
            <person name="Bogo M.R."/>
            <person name="de Souza W."/>
        </authorList>
    </citation>
    <scope>NUCLEOTIDE SEQUENCE [LARGE SCALE GENOMIC DNA]</scope>
    <source>
        <strain evidence="6">K</strain>
    </source>
</reference>